<gene>
    <name evidence="3" type="ORF">RRG08_006174</name>
</gene>
<dbReference type="EMBL" id="JAWDGP010004053">
    <property type="protein sequence ID" value="KAK3768531.1"/>
    <property type="molecule type" value="Genomic_DNA"/>
</dbReference>
<dbReference type="AlphaFoldDB" id="A0AAE0ZGK2"/>
<evidence type="ECO:0000256" key="2">
    <source>
        <dbReference type="SAM" id="Phobius"/>
    </source>
</evidence>
<evidence type="ECO:0000313" key="4">
    <source>
        <dbReference type="Proteomes" id="UP001283361"/>
    </source>
</evidence>
<feature type="transmembrane region" description="Helical" evidence="2">
    <location>
        <begin position="16"/>
        <end position="36"/>
    </location>
</feature>
<feature type="compositionally biased region" description="Basic and acidic residues" evidence="1">
    <location>
        <begin position="101"/>
        <end position="110"/>
    </location>
</feature>
<name>A0AAE0ZGK2_9GAST</name>
<evidence type="ECO:0000256" key="1">
    <source>
        <dbReference type="SAM" id="MobiDB-lite"/>
    </source>
</evidence>
<accession>A0AAE0ZGK2</accession>
<sequence length="134" mass="14841">MVDKWFRASHYNERLGSVWSISGFVPLTIMSVWGFYDRATAGRLTILLVCDSIKSNAALHTSVPCSGDMPGRKGQSHQENGVSKTERSRVKLSEISNSNSRDMRNLHEQQEGSVTPGEWAVKDGEVKSQTVGDQ</sequence>
<protein>
    <submittedName>
        <fullName evidence="3">Uncharacterized protein</fullName>
    </submittedName>
</protein>
<organism evidence="3 4">
    <name type="scientific">Elysia crispata</name>
    <name type="common">lettuce slug</name>
    <dbReference type="NCBI Taxonomy" id="231223"/>
    <lineage>
        <taxon>Eukaryota</taxon>
        <taxon>Metazoa</taxon>
        <taxon>Spiralia</taxon>
        <taxon>Lophotrochozoa</taxon>
        <taxon>Mollusca</taxon>
        <taxon>Gastropoda</taxon>
        <taxon>Heterobranchia</taxon>
        <taxon>Euthyneura</taxon>
        <taxon>Panpulmonata</taxon>
        <taxon>Sacoglossa</taxon>
        <taxon>Placobranchoidea</taxon>
        <taxon>Plakobranchidae</taxon>
        <taxon>Elysia</taxon>
    </lineage>
</organism>
<keyword evidence="2" id="KW-0472">Membrane</keyword>
<reference evidence="3" key="1">
    <citation type="journal article" date="2023" name="G3 (Bethesda)">
        <title>A reference genome for the long-term kleptoplast-retaining sea slug Elysia crispata morphotype clarki.</title>
        <authorList>
            <person name="Eastman K.E."/>
            <person name="Pendleton A.L."/>
            <person name="Shaikh M.A."/>
            <person name="Suttiyut T."/>
            <person name="Ogas R."/>
            <person name="Tomko P."/>
            <person name="Gavelis G."/>
            <person name="Widhalm J.R."/>
            <person name="Wisecaver J.H."/>
        </authorList>
    </citation>
    <scope>NUCLEOTIDE SEQUENCE</scope>
    <source>
        <strain evidence="3">ECLA1</strain>
    </source>
</reference>
<evidence type="ECO:0000313" key="3">
    <source>
        <dbReference type="EMBL" id="KAK3768531.1"/>
    </source>
</evidence>
<feature type="region of interest" description="Disordered" evidence="1">
    <location>
        <begin position="62"/>
        <end position="134"/>
    </location>
</feature>
<dbReference type="Proteomes" id="UP001283361">
    <property type="component" value="Unassembled WGS sequence"/>
</dbReference>
<keyword evidence="2" id="KW-1133">Transmembrane helix</keyword>
<keyword evidence="4" id="KW-1185">Reference proteome</keyword>
<proteinExistence type="predicted"/>
<comment type="caution">
    <text evidence="3">The sequence shown here is derived from an EMBL/GenBank/DDBJ whole genome shotgun (WGS) entry which is preliminary data.</text>
</comment>
<keyword evidence="2" id="KW-0812">Transmembrane</keyword>